<gene>
    <name evidence="2" type="ORF">H9S92_21010</name>
</gene>
<proteinExistence type="predicted"/>
<dbReference type="Proteomes" id="UP000650081">
    <property type="component" value="Unassembled WGS sequence"/>
</dbReference>
<reference evidence="2" key="1">
    <citation type="submission" date="2020-08" db="EMBL/GenBank/DDBJ databases">
        <title>Lewinella bacteria from marine environments.</title>
        <authorList>
            <person name="Zhong Y."/>
        </authorList>
    </citation>
    <scope>NUCLEOTIDE SEQUENCE</scope>
    <source>
        <strain evidence="2">KCTC 42187</strain>
    </source>
</reference>
<name>A0A923PQG2_9BACT</name>
<keyword evidence="3" id="KW-1185">Reference proteome</keyword>
<dbReference type="EMBL" id="JACSIT010000153">
    <property type="protein sequence ID" value="MBC6996665.1"/>
    <property type="molecule type" value="Genomic_DNA"/>
</dbReference>
<dbReference type="AlphaFoldDB" id="A0A923PQG2"/>
<feature type="transmembrane region" description="Helical" evidence="1">
    <location>
        <begin position="47"/>
        <end position="70"/>
    </location>
</feature>
<accession>A0A923PQG2</accession>
<dbReference type="Pfam" id="PF14362">
    <property type="entry name" value="DUF4407"/>
    <property type="match status" value="1"/>
</dbReference>
<keyword evidence="1" id="KW-0812">Transmembrane</keyword>
<sequence>MNLRPRPITNESPRRPARRPLLHFLWSCSGANQEVLAACPRSEHVKFAGIGATVFFTGLLAALSGGYAFYTVFNSTPLAVVFGLLWGGIIFNLDRFVVATIKKDGAFSRQLLLAIPRLLLAIALAVVIAKPLELRIFQGEIEEILAQQKMEKGAAAGAEFRMRSEELDARRSALQATTEARREQRERDYQDYKCECDGTCGTGQRGRGSECARKEEKYRQSNVEYQQTKAVNDAEIAAIGQQINELDAAASTARQTAEAQAATGLLARLSASKSLPQGPGNFIVLLFLLIEVAPILTKLLSPRGPYDELLARIEHQFYLEQIRLIEAEKLAVNKEVSLRSGLHRAEVDAEVQQKQQTLRAVADARMEIVQDQIDAWLAEERIRQLTRRPPASARKDLHDEK</sequence>
<dbReference type="RefSeq" id="WP_187468667.1">
    <property type="nucleotide sequence ID" value="NZ_JACSIT010000153.1"/>
</dbReference>
<feature type="transmembrane region" description="Helical" evidence="1">
    <location>
        <begin position="77"/>
        <end position="98"/>
    </location>
</feature>
<feature type="transmembrane region" description="Helical" evidence="1">
    <location>
        <begin position="110"/>
        <end position="129"/>
    </location>
</feature>
<comment type="caution">
    <text evidence="2">The sequence shown here is derived from an EMBL/GenBank/DDBJ whole genome shotgun (WGS) entry which is preliminary data.</text>
</comment>
<evidence type="ECO:0000313" key="2">
    <source>
        <dbReference type="EMBL" id="MBC6996665.1"/>
    </source>
</evidence>
<dbReference type="InterPro" id="IPR025519">
    <property type="entry name" value="DUF4407"/>
</dbReference>
<evidence type="ECO:0000256" key="1">
    <source>
        <dbReference type="SAM" id="Phobius"/>
    </source>
</evidence>
<organism evidence="2 3">
    <name type="scientific">Neolewinella lacunae</name>
    <dbReference type="NCBI Taxonomy" id="1517758"/>
    <lineage>
        <taxon>Bacteria</taxon>
        <taxon>Pseudomonadati</taxon>
        <taxon>Bacteroidota</taxon>
        <taxon>Saprospiria</taxon>
        <taxon>Saprospirales</taxon>
        <taxon>Lewinellaceae</taxon>
        <taxon>Neolewinella</taxon>
    </lineage>
</organism>
<evidence type="ECO:0000313" key="3">
    <source>
        <dbReference type="Proteomes" id="UP000650081"/>
    </source>
</evidence>
<keyword evidence="1" id="KW-0472">Membrane</keyword>
<protein>
    <submittedName>
        <fullName evidence="2">DUF4407 domain-containing protein</fullName>
    </submittedName>
</protein>
<keyword evidence="1" id="KW-1133">Transmembrane helix</keyword>